<protein>
    <recommendedName>
        <fullName evidence="5">Helicase ATP-binding domain-containing protein</fullName>
    </recommendedName>
</protein>
<dbReference type="AlphaFoldDB" id="A0AAV5GT48"/>
<evidence type="ECO:0000256" key="4">
    <source>
        <dbReference type="SAM" id="MobiDB-lite"/>
    </source>
</evidence>
<dbReference type="EMBL" id="BQKY01000014">
    <property type="protein sequence ID" value="GJN93684.1"/>
    <property type="molecule type" value="Genomic_DNA"/>
</dbReference>
<dbReference type="PROSITE" id="PS51192">
    <property type="entry name" value="HELICASE_ATP_BIND_1"/>
    <property type="match status" value="1"/>
</dbReference>
<feature type="compositionally biased region" description="Basic and acidic residues" evidence="4">
    <location>
        <begin position="190"/>
        <end position="218"/>
    </location>
</feature>
<feature type="compositionally biased region" description="Acidic residues" evidence="4">
    <location>
        <begin position="233"/>
        <end position="243"/>
    </location>
</feature>
<organism evidence="6 7">
    <name type="scientific">Rhodotorula paludigena</name>
    <dbReference type="NCBI Taxonomy" id="86838"/>
    <lineage>
        <taxon>Eukaryota</taxon>
        <taxon>Fungi</taxon>
        <taxon>Dikarya</taxon>
        <taxon>Basidiomycota</taxon>
        <taxon>Pucciniomycotina</taxon>
        <taxon>Microbotryomycetes</taxon>
        <taxon>Sporidiobolales</taxon>
        <taxon>Sporidiobolaceae</taxon>
        <taxon>Rhodotorula</taxon>
    </lineage>
</organism>
<sequence>MSQDGAQPRGRRAFTVQWRNHQARKNKSWESDGYMLVDGLGVTVYSEDGKQTTVPVEEEEFSIPGKREILVGDEITLAEFYKQTGGNTQPATVAPAQAKPGWLTRPGMLPAAGPATPRPAAARPVPAAAASPAPPTSSLQQEDPLASASKVWPSARKQKPFKPPSRSPSVGSAQVLALGKAGAGTPGPSRLREQIGSGRERTAAERQTNESRSTREGKAASVKGKGKARAVEGDAEDAQDDLENSPPSSAPQQQDDRHAPLKKRRVDAPARPLAAAAATATHVARASRLTAADAAFERALSRDSPAAPAGPSRTTSLPDRKGTPGKALFRRNSSPAPSRTSVSGQRGSDGVLEADALLEPADLEMELDAAVFGDDALEWSAEDMSGTEDGVEVSPQDGRRGSSTAKVAGGLKRGSSGANGMSGTSGTRRFSKKNPVWQGDGILVVNRLNGELQCAETGKRMAIITLKPDQTFEEGDIIRMGSHEVEPSPLENAARFAVPAPFKIPARAPKSEPAAGSTRPAPRKSGPKFDPNAEGALVMRRPDDEHEKVYNKKQLPVVDVVVDPIIGDKLRDHQREGVAFMYECVMGMRTAGQGCILADDMGLGKTVQAVALIWTLLKQNPYQGLHGGVIDRAMIVCPITVIKNWSAEIRKWLGRERMRVYVADSSHPVSTFTNNKSYDVLIIGYDKMRASIDDIRYAQPPIGLIVCDEGHRLKSEKAKTTQAIQSLSCMRRVILSGTPIQNNLGEFFAMMDFVNPGLFNSAAYFKKNFEQPILASRQPCASSKEKQAGKDASESLSTIQRNFVLRRTGDINLVHLPPKFEYTVFIRPSKLQLEVYREMLSSSLVRAVLEGVDRKQGFPLLHSALKLSMSPGLLIKQIKEKGLGHLDESILDVLPQDADPVDFALSGKLAALGTLLAQLRETEEKIVLVSNFTTTLDLIEGHCKRNKFPYCRLDGDWNPSNDLQAMARIHREGQKRTCFIYRFVTAGTIDEVIFQRQIIKLALSGSIMEQDGSAASKSKDSFTLDELRNLFTLHENVASQTHDLLGCRCHFGEHPDDDDDEEDDEDASSDGEDQIGGFVQASQFQDADAIRKMTKQRRNLSVLKTWTHYDCTDEQSIDEVEDELLQSVIYQRMSLADRDEEPLEVEGNGELSLRGGQISFVFGKKSGA</sequence>
<dbReference type="GO" id="GO:0007131">
    <property type="term" value="P:reciprocal meiotic recombination"/>
    <property type="evidence" value="ECO:0007669"/>
    <property type="project" value="TreeGrafter"/>
</dbReference>
<dbReference type="SUPFAM" id="SSF52540">
    <property type="entry name" value="P-loop containing nucleoside triphosphate hydrolases"/>
    <property type="match status" value="2"/>
</dbReference>
<dbReference type="SMART" id="SM00487">
    <property type="entry name" value="DEXDc"/>
    <property type="match status" value="1"/>
</dbReference>
<dbReference type="Pfam" id="PF00176">
    <property type="entry name" value="SNF2-rel_dom"/>
    <property type="match status" value="1"/>
</dbReference>
<dbReference type="FunFam" id="3.40.50.10810:FF:000020">
    <property type="entry name" value="DNA repair and recombination protein RAD54B"/>
    <property type="match status" value="1"/>
</dbReference>
<dbReference type="GO" id="GO:0015616">
    <property type="term" value="F:DNA translocase activity"/>
    <property type="evidence" value="ECO:0007669"/>
    <property type="project" value="TreeGrafter"/>
</dbReference>
<evidence type="ECO:0000313" key="7">
    <source>
        <dbReference type="Proteomes" id="UP001342314"/>
    </source>
</evidence>
<feature type="region of interest" description="Disordered" evidence="4">
    <location>
        <begin position="383"/>
        <end position="433"/>
    </location>
</feature>
<evidence type="ECO:0000256" key="3">
    <source>
        <dbReference type="ARBA" id="ARBA00022840"/>
    </source>
</evidence>
<reference evidence="6 7" key="1">
    <citation type="submission" date="2021-12" db="EMBL/GenBank/DDBJ databases">
        <title>High titer production of polyol ester of fatty acids by Rhodotorula paludigena BS15 towards product separation-free biomass refinery.</title>
        <authorList>
            <person name="Mano J."/>
            <person name="Ono H."/>
            <person name="Tanaka T."/>
            <person name="Naito K."/>
            <person name="Sushida H."/>
            <person name="Ike M."/>
            <person name="Tokuyasu K."/>
            <person name="Kitaoka M."/>
        </authorList>
    </citation>
    <scope>NUCLEOTIDE SEQUENCE [LARGE SCALE GENOMIC DNA]</scope>
    <source>
        <strain evidence="6 7">BS15</strain>
    </source>
</reference>
<dbReference type="InterPro" id="IPR049730">
    <property type="entry name" value="SNF2/RAD54-like_C"/>
</dbReference>
<comment type="caution">
    <text evidence="6">The sequence shown here is derived from an EMBL/GenBank/DDBJ whole genome shotgun (WGS) entry which is preliminary data.</text>
</comment>
<keyword evidence="2" id="KW-0378">Hydrolase</keyword>
<feature type="region of interest" description="Disordered" evidence="4">
    <location>
        <begin position="100"/>
        <end position="286"/>
    </location>
</feature>
<evidence type="ECO:0000259" key="5">
    <source>
        <dbReference type="PROSITE" id="PS51192"/>
    </source>
</evidence>
<dbReference type="InterPro" id="IPR027417">
    <property type="entry name" value="P-loop_NTPase"/>
</dbReference>
<dbReference type="Gene3D" id="3.40.50.300">
    <property type="entry name" value="P-loop containing nucleotide triphosphate hydrolases"/>
    <property type="match status" value="2"/>
</dbReference>
<proteinExistence type="predicted"/>
<name>A0AAV5GT48_9BASI</name>
<dbReference type="CDD" id="cd18793">
    <property type="entry name" value="SF2_C_SNF"/>
    <property type="match status" value="1"/>
</dbReference>
<dbReference type="CDD" id="cd18004">
    <property type="entry name" value="DEXHc_RAD54"/>
    <property type="match status" value="1"/>
</dbReference>
<dbReference type="Gene3D" id="3.40.50.10810">
    <property type="entry name" value="Tandem AAA-ATPase domain"/>
    <property type="match status" value="1"/>
</dbReference>
<feature type="region of interest" description="Disordered" evidence="4">
    <location>
        <begin position="298"/>
        <end position="351"/>
    </location>
</feature>
<feature type="region of interest" description="Disordered" evidence="4">
    <location>
        <begin position="1053"/>
        <end position="1074"/>
    </location>
</feature>
<keyword evidence="1" id="KW-0547">Nucleotide-binding</keyword>
<feature type="region of interest" description="Disordered" evidence="4">
    <location>
        <begin position="506"/>
        <end position="534"/>
    </location>
</feature>
<feature type="compositionally biased region" description="Polar residues" evidence="4">
    <location>
        <begin position="416"/>
        <end position="428"/>
    </location>
</feature>
<dbReference type="GO" id="GO:0016787">
    <property type="term" value="F:hydrolase activity"/>
    <property type="evidence" value="ECO:0007669"/>
    <property type="project" value="UniProtKB-KW"/>
</dbReference>
<feature type="compositionally biased region" description="Low complexity" evidence="4">
    <location>
        <begin position="110"/>
        <end position="131"/>
    </location>
</feature>
<gene>
    <name evidence="6" type="ORF">Rhopal_006741-T1</name>
</gene>
<dbReference type="PANTHER" id="PTHR45629:SF7">
    <property type="entry name" value="DNA EXCISION REPAIR PROTEIN ERCC-6-RELATED"/>
    <property type="match status" value="1"/>
</dbReference>
<feature type="domain" description="Helicase ATP-binding" evidence="5">
    <location>
        <begin position="586"/>
        <end position="757"/>
    </location>
</feature>
<evidence type="ECO:0000313" key="6">
    <source>
        <dbReference type="EMBL" id="GJN93684.1"/>
    </source>
</evidence>
<dbReference type="Proteomes" id="UP001342314">
    <property type="component" value="Unassembled WGS sequence"/>
</dbReference>
<dbReference type="InterPro" id="IPR000330">
    <property type="entry name" value="SNF2_N"/>
</dbReference>
<dbReference type="GO" id="GO:0005524">
    <property type="term" value="F:ATP binding"/>
    <property type="evidence" value="ECO:0007669"/>
    <property type="project" value="InterPro"/>
</dbReference>
<evidence type="ECO:0000256" key="1">
    <source>
        <dbReference type="ARBA" id="ARBA00022741"/>
    </source>
</evidence>
<dbReference type="InterPro" id="IPR038718">
    <property type="entry name" value="SNF2-like_sf"/>
</dbReference>
<feature type="compositionally biased region" description="Polar residues" evidence="4">
    <location>
        <begin position="331"/>
        <end position="346"/>
    </location>
</feature>
<feature type="compositionally biased region" description="Acidic residues" evidence="4">
    <location>
        <begin position="1055"/>
        <end position="1073"/>
    </location>
</feature>
<keyword evidence="3" id="KW-0067">ATP-binding</keyword>
<keyword evidence="7" id="KW-1185">Reference proteome</keyword>
<accession>A0AAV5GT48</accession>
<dbReference type="GO" id="GO:0000724">
    <property type="term" value="P:double-strand break repair via homologous recombination"/>
    <property type="evidence" value="ECO:0007669"/>
    <property type="project" value="TreeGrafter"/>
</dbReference>
<dbReference type="GO" id="GO:0005634">
    <property type="term" value="C:nucleus"/>
    <property type="evidence" value="ECO:0007669"/>
    <property type="project" value="TreeGrafter"/>
</dbReference>
<dbReference type="InterPro" id="IPR050496">
    <property type="entry name" value="SNF2_RAD54_helicase_repair"/>
</dbReference>
<feature type="compositionally biased region" description="Low complexity" evidence="4">
    <location>
        <begin position="269"/>
        <end position="286"/>
    </location>
</feature>
<evidence type="ECO:0000256" key="2">
    <source>
        <dbReference type="ARBA" id="ARBA00022801"/>
    </source>
</evidence>
<dbReference type="InterPro" id="IPR014001">
    <property type="entry name" value="Helicase_ATP-bd"/>
</dbReference>
<dbReference type="PANTHER" id="PTHR45629">
    <property type="entry name" value="SNF2/RAD54 FAMILY MEMBER"/>
    <property type="match status" value="1"/>
</dbReference>